<dbReference type="AlphaFoldDB" id="A0A1U7CIV5"/>
<feature type="transmembrane region" description="Helical" evidence="5">
    <location>
        <begin position="140"/>
        <end position="158"/>
    </location>
</feature>
<dbReference type="Gene3D" id="1.20.1740.10">
    <property type="entry name" value="Amino acid/polyamine transporter I"/>
    <property type="match status" value="1"/>
</dbReference>
<dbReference type="GO" id="GO:0015179">
    <property type="term" value="F:L-amino acid transmembrane transporter activity"/>
    <property type="evidence" value="ECO:0007669"/>
    <property type="project" value="TreeGrafter"/>
</dbReference>
<dbReference type="PANTHER" id="PTHR11785">
    <property type="entry name" value="AMINO ACID TRANSPORTER"/>
    <property type="match status" value="1"/>
</dbReference>
<dbReference type="STRING" id="1387353.BSF38_00244"/>
<keyword evidence="3 5" id="KW-1133">Transmembrane helix</keyword>
<feature type="transmembrane region" description="Helical" evidence="5">
    <location>
        <begin position="344"/>
        <end position="362"/>
    </location>
</feature>
<name>A0A1U7CIV5_9BACT</name>
<evidence type="ECO:0000256" key="3">
    <source>
        <dbReference type="ARBA" id="ARBA00022989"/>
    </source>
</evidence>
<dbReference type="EMBL" id="CP019082">
    <property type="protein sequence ID" value="APW58837.1"/>
    <property type="molecule type" value="Genomic_DNA"/>
</dbReference>
<gene>
    <name evidence="6" type="primary">steT_1</name>
    <name evidence="6" type="ORF">BSF38_00244</name>
</gene>
<feature type="transmembrane region" description="Helical" evidence="5">
    <location>
        <begin position="104"/>
        <end position="128"/>
    </location>
</feature>
<dbReference type="InterPro" id="IPR050598">
    <property type="entry name" value="AminoAcid_Transporter"/>
</dbReference>
<dbReference type="Pfam" id="PF13520">
    <property type="entry name" value="AA_permease_2"/>
    <property type="match status" value="1"/>
</dbReference>
<accession>A0A1U7CIV5</accession>
<comment type="subcellular location">
    <subcellularLocation>
        <location evidence="1">Membrane</location>
        <topology evidence="1">Multi-pass membrane protein</topology>
    </subcellularLocation>
</comment>
<evidence type="ECO:0000313" key="7">
    <source>
        <dbReference type="Proteomes" id="UP000186309"/>
    </source>
</evidence>
<dbReference type="GO" id="GO:0016020">
    <property type="term" value="C:membrane"/>
    <property type="evidence" value="ECO:0007669"/>
    <property type="project" value="UniProtKB-SubCell"/>
</dbReference>
<dbReference type="RefSeq" id="WP_076343099.1">
    <property type="nucleotide sequence ID" value="NZ_CP019082.1"/>
</dbReference>
<evidence type="ECO:0000256" key="5">
    <source>
        <dbReference type="SAM" id="Phobius"/>
    </source>
</evidence>
<feature type="transmembrane region" description="Helical" evidence="5">
    <location>
        <begin position="368"/>
        <end position="389"/>
    </location>
</feature>
<feature type="transmembrane region" description="Helical" evidence="5">
    <location>
        <begin position="401"/>
        <end position="421"/>
    </location>
</feature>
<evidence type="ECO:0000313" key="6">
    <source>
        <dbReference type="EMBL" id="APW58837.1"/>
    </source>
</evidence>
<keyword evidence="2 5" id="KW-0812">Transmembrane</keyword>
<organism evidence="6 7">
    <name type="scientific">Paludisphaera borealis</name>
    <dbReference type="NCBI Taxonomy" id="1387353"/>
    <lineage>
        <taxon>Bacteria</taxon>
        <taxon>Pseudomonadati</taxon>
        <taxon>Planctomycetota</taxon>
        <taxon>Planctomycetia</taxon>
        <taxon>Isosphaerales</taxon>
        <taxon>Isosphaeraceae</taxon>
        <taxon>Paludisphaera</taxon>
    </lineage>
</organism>
<protein>
    <submittedName>
        <fullName evidence="6">Serine/threonine exchanger SteT</fullName>
    </submittedName>
</protein>
<feature type="transmembrane region" description="Helical" evidence="5">
    <location>
        <begin position="249"/>
        <end position="271"/>
    </location>
</feature>
<evidence type="ECO:0000256" key="2">
    <source>
        <dbReference type="ARBA" id="ARBA00022692"/>
    </source>
</evidence>
<feature type="transmembrane region" description="Helical" evidence="5">
    <location>
        <begin position="298"/>
        <end position="323"/>
    </location>
</feature>
<proteinExistence type="predicted"/>
<keyword evidence="7" id="KW-1185">Reference proteome</keyword>
<keyword evidence="4 5" id="KW-0472">Membrane</keyword>
<feature type="transmembrane region" description="Helical" evidence="5">
    <location>
        <begin position="170"/>
        <end position="190"/>
    </location>
</feature>
<feature type="transmembrane region" description="Helical" evidence="5">
    <location>
        <begin position="427"/>
        <end position="445"/>
    </location>
</feature>
<dbReference type="PIRSF" id="PIRSF006060">
    <property type="entry name" value="AA_transporter"/>
    <property type="match status" value="1"/>
</dbReference>
<dbReference type="PANTHER" id="PTHR11785:SF512">
    <property type="entry name" value="SOBREMESA, ISOFORM B"/>
    <property type="match status" value="1"/>
</dbReference>
<dbReference type="OrthoDB" id="9809628at2"/>
<feature type="transmembrane region" description="Helical" evidence="5">
    <location>
        <begin position="25"/>
        <end position="46"/>
    </location>
</feature>
<feature type="transmembrane region" description="Helical" evidence="5">
    <location>
        <begin position="58"/>
        <end position="83"/>
    </location>
</feature>
<sequence length="471" mass="49258">MIEPIAATLPTPSTPSTLNTLKRRLGLTTATAVVVAEMIGVGVFLTTAGMAKSVGSPFWLSVVWATMGAAAIGGAFCFGALAARRPEAGGSYIYLKDAYGPRVGFLYGWLSMLVTDPGITAAVAVGLAEYVGYLAPIGPWGRKFVAMAAIGVLAGVNIRGVALGASLLRVLAALKLGLLGFLVFWGFASGKGDWSNLLPIVAQRPGSQPLVPALIGGFIAAFFSMGGWWDLSKLSGEVRDPARNVPRALVLGVSIVTLVYVLITVVFLYLVPLERIDDKQAFAALAGEVLFGRLGGAVFSWIVIITVAGSLSALLMAAPRVYFAMACDGLFFPRFAALHPKYGTPARATLIQAVLACVLVAAGTFDQILAYFIVPTVVFLVLTVFALFVGERGRSARTPGLIAAALLFLAPTTALLALFFMDSPLRAGIGLGVVLLGVPFSYLVAPAGTTANRTEITDQDPPGEVGRKFDL</sequence>
<dbReference type="KEGG" id="pbor:BSF38_00244"/>
<feature type="transmembrane region" description="Helical" evidence="5">
    <location>
        <begin position="210"/>
        <end position="229"/>
    </location>
</feature>
<reference evidence="7" key="1">
    <citation type="submission" date="2016-12" db="EMBL/GenBank/DDBJ databases">
        <title>Comparative genomics of four Isosphaeraceae planctomycetes: a common pool of plasmids and glycoside hydrolase genes.</title>
        <authorList>
            <person name="Ivanova A."/>
        </authorList>
    </citation>
    <scope>NUCLEOTIDE SEQUENCE [LARGE SCALE GENOMIC DNA]</scope>
    <source>
        <strain evidence="7">PX4</strain>
    </source>
</reference>
<evidence type="ECO:0000256" key="4">
    <source>
        <dbReference type="ARBA" id="ARBA00023136"/>
    </source>
</evidence>
<dbReference type="InterPro" id="IPR002293">
    <property type="entry name" value="AA/rel_permease1"/>
</dbReference>
<evidence type="ECO:0000256" key="1">
    <source>
        <dbReference type="ARBA" id="ARBA00004141"/>
    </source>
</evidence>
<dbReference type="Proteomes" id="UP000186309">
    <property type="component" value="Chromosome"/>
</dbReference>